<proteinExistence type="predicted"/>
<evidence type="ECO:0000256" key="2">
    <source>
        <dbReference type="ARBA" id="ARBA00023125"/>
    </source>
</evidence>
<dbReference type="PROSITE" id="PS01124">
    <property type="entry name" value="HTH_ARAC_FAMILY_2"/>
    <property type="match status" value="1"/>
</dbReference>
<dbReference type="GO" id="GO:0043565">
    <property type="term" value="F:sequence-specific DNA binding"/>
    <property type="evidence" value="ECO:0007669"/>
    <property type="project" value="InterPro"/>
</dbReference>
<dbReference type="RefSeq" id="WP_167558870.1">
    <property type="nucleotide sequence ID" value="NZ_LT629750.1"/>
</dbReference>
<dbReference type="InterPro" id="IPR050204">
    <property type="entry name" value="AraC_XylS_family_regulators"/>
</dbReference>
<evidence type="ECO:0000256" key="4">
    <source>
        <dbReference type="SAM" id="MobiDB-lite"/>
    </source>
</evidence>
<evidence type="ECO:0000256" key="3">
    <source>
        <dbReference type="ARBA" id="ARBA00023163"/>
    </source>
</evidence>
<keyword evidence="1" id="KW-0805">Transcription regulation</keyword>
<feature type="domain" description="HTH araC/xylS-type" evidence="5">
    <location>
        <begin position="220"/>
        <end position="321"/>
    </location>
</feature>
<dbReference type="PANTHER" id="PTHR46796">
    <property type="entry name" value="HTH-TYPE TRANSCRIPTIONAL ACTIVATOR RHAS-RELATED"/>
    <property type="match status" value="1"/>
</dbReference>
<dbReference type="GO" id="GO:0003700">
    <property type="term" value="F:DNA-binding transcription factor activity"/>
    <property type="evidence" value="ECO:0007669"/>
    <property type="project" value="InterPro"/>
</dbReference>
<dbReference type="InterPro" id="IPR009057">
    <property type="entry name" value="Homeodomain-like_sf"/>
</dbReference>
<organism evidence="6 7">
    <name type="scientific">Bradyrhizobium canariense</name>
    <dbReference type="NCBI Taxonomy" id="255045"/>
    <lineage>
        <taxon>Bacteria</taxon>
        <taxon>Pseudomonadati</taxon>
        <taxon>Pseudomonadota</taxon>
        <taxon>Alphaproteobacteria</taxon>
        <taxon>Hyphomicrobiales</taxon>
        <taxon>Nitrobacteraceae</taxon>
        <taxon>Bradyrhizobium</taxon>
    </lineage>
</organism>
<feature type="region of interest" description="Disordered" evidence="4">
    <location>
        <begin position="1"/>
        <end position="31"/>
    </location>
</feature>
<name>A0A1H1YPI1_9BRAD</name>
<evidence type="ECO:0000313" key="6">
    <source>
        <dbReference type="EMBL" id="SDT23385.1"/>
    </source>
</evidence>
<dbReference type="Proteomes" id="UP000243904">
    <property type="component" value="Chromosome I"/>
</dbReference>
<dbReference type="SMART" id="SM00342">
    <property type="entry name" value="HTH_ARAC"/>
    <property type="match status" value="1"/>
</dbReference>
<sequence>MVRIAEQRNVIPDTNSVEQPAPSDRANGPGQLREALTRNFPYVLFDVPPDSDGDITVRKIGAHAIAHMRTSSWTAEATVGHADALGFGETIKLVWLLNGVMTYEDQERAIAINPGELFVTRSSSDYFLNMSDGYEGLALTFDAGAHPAWLNLVERGEKELVLKPSSAAAASAAGMLALMRQPHNDSTSELVLHSLFELATGSVNHGIADPPSEQIAPSLFRARWLIRQNIADLDYTPARLAHDLGLSRRSLYNRFADCGITPAAFVRMVRLEQAKREIESDPRGRTGLTTVALRNGFPDSSSLSHAIKANYGVTPKALRNARAERSWRG</sequence>
<evidence type="ECO:0000313" key="7">
    <source>
        <dbReference type="Proteomes" id="UP000243904"/>
    </source>
</evidence>
<dbReference type="AlphaFoldDB" id="A0A1H1YPI1"/>
<accession>A0A1H1YPI1</accession>
<dbReference type="Pfam" id="PF12833">
    <property type="entry name" value="HTH_18"/>
    <property type="match status" value="1"/>
</dbReference>
<gene>
    <name evidence="6" type="ORF">SAMN05444158_4943</name>
</gene>
<keyword evidence="7" id="KW-1185">Reference proteome</keyword>
<keyword evidence="2 6" id="KW-0238">DNA-binding</keyword>
<dbReference type="EMBL" id="LT629750">
    <property type="protein sequence ID" value="SDT23385.1"/>
    <property type="molecule type" value="Genomic_DNA"/>
</dbReference>
<dbReference type="PROSITE" id="PS00041">
    <property type="entry name" value="HTH_ARAC_FAMILY_1"/>
    <property type="match status" value="1"/>
</dbReference>
<evidence type="ECO:0000259" key="5">
    <source>
        <dbReference type="PROSITE" id="PS01124"/>
    </source>
</evidence>
<dbReference type="InterPro" id="IPR018062">
    <property type="entry name" value="HTH_AraC-typ_CS"/>
</dbReference>
<dbReference type="InterPro" id="IPR018060">
    <property type="entry name" value="HTH_AraC"/>
</dbReference>
<protein>
    <submittedName>
        <fullName evidence="6">AraC-type DNA-binding protein</fullName>
    </submittedName>
</protein>
<dbReference type="PANTHER" id="PTHR46796:SF6">
    <property type="entry name" value="ARAC SUBFAMILY"/>
    <property type="match status" value="1"/>
</dbReference>
<dbReference type="Gene3D" id="1.10.10.60">
    <property type="entry name" value="Homeodomain-like"/>
    <property type="match status" value="1"/>
</dbReference>
<dbReference type="SUPFAM" id="SSF46689">
    <property type="entry name" value="Homeodomain-like"/>
    <property type="match status" value="1"/>
</dbReference>
<evidence type="ECO:0000256" key="1">
    <source>
        <dbReference type="ARBA" id="ARBA00023015"/>
    </source>
</evidence>
<reference evidence="7" key="1">
    <citation type="submission" date="2016-10" db="EMBL/GenBank/DDBJ databases">
        <authorList>
            <person name="Varghese N."/>
            <person name="Submissions S."/>
        </authorList>
    </citation>
    <scope>NUCLEOTIDE SEQUENCE [LARGE SCALE GENOMIC DNA]</scope>
    <source>
        <strain evidence="7">GAS369</strain>
    </source>
</reference>
<keyword evidence="3" id="KW-0804">Transcription</keyword>